<comment type="caution">
    <text evidence="2">The sequence shown here is derived from an EMBL/GenBank/DDBJ whole genome shotgun (WGS) entry which is preliminary data.</text>
</comment>
<dbReference type="InterPro" id="IPR021122">
    <property type="entry name" value="RNA_ligase_dom_REL/Rnl2"/>
</dbReference>
<proteinExistence type="predicted"/>
<dbReference type="Proteomes" id="UP001555786">
    <property type="component" value="Unassembled WGS sequence"/>
</dbReference>
<evidence type="ECO:0000259" key="1">
    <source>
        <dbReference type="Pfam" id="PF09414"/>
    </source>
</evidence>
<dbReference type="GO" id="GO:0016874">
    <property type="term" value="F:ligase activity"/>
    <property type="evidence" value="ECO:0007669"/>
    <property type="project" value="UniProtKB-KW"/>
</dbReference>
<dbReference type="PANTHER" id="PTHR43883">
    <property type="entry name" value="SLR0207 PROTEIN"/>
    <property type="match status" value="1"/>
</dbReference>
<dbReference type="RefSeq" id="WP_367622952.1">
    <property type="nucleotide sequence ID" value="NZ_JBFNQD010000001.1"/>
</dbReference>
<dbReference type="PANTHER" id="PTHR43883:SF1">
    <property type="entry name" value="GLUCONOKINASE"/>
    <property type="match status" value="1"/>
</dbReference>
<keyword evidence="3" id="KW-1185">Reference proteome</keyword>
<dbReference type="Gene3D" id="3.30.470.30">
    <property type="entry name" value="DNA ligase/mRNA capping enzyme"/>
    <property type="match status" value="1"/>
</dbReference>
<dbReference type="EMBL" id="JBFNQD010000001">
    <property type="protein sequence ID" value="MEW9304600.1"/>
    <property type="molecule type" value="Genomic_DNA"/>
</dbReference>
<feature type="domain" description="RNA ligase" evidence="1">
    <location>
        <begin position="36"/>
        <end position="225"/>
    </location>
</feature>
<organism evidence="2 3">
    <name type="scientific">Labrys neptuniae</name>
    <dbReference type="NCBI Taxonomy" id="376174"/>
    <lineage>
        <taxon>Bacteria</taxon>
        <taxon>Pseudomonadati</taxon>
        <taxon>Pseudomonadota</taxon>
        <taxon>Alphaproteobacteria</taxon>
        <taxon>Hyphomicrobiales</taxon>
        <taxon>Xanthobacteraceae</taxon>
        <taxon>Labrys</taxon>
    </lineage>
</organism>
<evidence type="ECO:0000313" key="2">
    <source>
        <dbReference type="EMBL" id="MEW9304600.1"/>
    </source>
</evidence>
<dbReference type="SUPFAM" id="SSF56091">
    <property type="entry name" value="DNA ligase/mRNA capping enzyme, catalytic domain"/>
    <property type="match status" value="1"/>
</dbReference>
<protein>
    <submittedName>
        <fullName evidence="2">RNA ligase family protein</fullName>
    </submittedName>
</protein>
<accession>A0ABV3PG50</accession>
<gene>
    <name evidence="2" type="ORF">ABXS05_03565</name>
</gene>
<name>A0ABV3PG50_9HYPH</name>
<dbReference type="Pfam" id="PF09414">
    <property type="entry name" value="RNA_ligase"/>
    <property type="match status" value="1"/>
</dbReference>
<dbReference type="InterPro" id="IPR052732">
    <property type="entry name" value="Cell-binding_unc_protein"/>
</dbReference>
<sequence length="264" mass="29785">MSFFKYPRTPHLVGSRLQPGDDSAGQIQLDQLAGGYLVFEEKLDGANAAISFDRNGSLTLQSRGHVLAGGAREAQFNLFKAWAQTHERIFKTRLGRRFMMFGEWCFAKHTVFYDRLPHYFIEFDIYDRERAAFLPTPRRHALLAGLPVVSVPVVHRGNLPKKVELSALVGPSLYKSRDWRQALRLAAAGAGLDIPTVLGQTEDSDLAEGLYLKQEDEEQVIGRYKFVRADFHQTIQDSGSHWQERPILPNRLADGIDLFAGSLE</sequence>
<evidence type="ECO:0000313" key="3">
    <source>
        <dbReference type="Proteomes" id="UP001555786"/>
    </source>
</evidence>
<keyword evidence="2" id="KW-0436">Ligase</keyword>
<reference evidence="2 3" key="1">
    <citation type="submission" date="2024-07" db="EMBL/GenBank/DDBJ databases">
        <title>Description of Labrys sedimenti sp. nov., isolated from a diclofenac-degrading enrichment culture.</title>
        <authorList>
            <person name="Tancsics A."/>
            <person name="Csepanyi A."/>
        </authorList>
    </citation>
    <scope>NUCLEOTIDE SEQUENCE [LARGE SCALE GENOMIC DNA]</scope>
    <source>
        <strain evidence="2 3">LMG 23578</strain>
    </source>
</reference>